<keyword evidence="3" id="KW-1185">Reference proteome</keyword>
<dbReference type="Gene3D" id="1.20.1440.30">
    <property type="entry name" value="Biosynthetic Protein domain"/>
    <property type="match status" value="1"/>
</dbReference>
<dbReference type="SUPFAM" id="SSF159501">
    <property type="entry name" value="EreA/ChaN-like"/>
    <property type="match status" value="1"/>
</dbReference>
<gene>
    <name evidence="2" type="ORF">GCM10009539_24150</name>
</gene>
<name>A0ABN0U443_9ACTN</name>
<evidence type="ECO:0000313" key="3">
    <source>
        <dbReference type="Proteomes" id="UP001500967"/>
    </source>
</evidence>
<dbReference type="Gene3D" id="3.30.1870.10">
    <property type="entry name" value="EreA-like, domain 2"/>
    <property type="match status" value="1"/>
</dbReference>
<evidence type="ECO:0000259" key="1">
    <source>
        <dbReference type="Pfam" id="PF19694"/>
    </source>
</evidence>
<evidence type="ECO:0000313" key="2">
    <source>
        <dbReference type="EMBL" id="GAA0238048.1"/>
    </source>
</evidence>
<protein>
    <recommendedName>
        <fullName evidence="1">DUF6194 domain-containing protein</fullName>
    </recommendedName>
</protein>
<dbReference type="Gene3D" id="3.40.1660.10">
    <property type="entry name" value="EreA-like (biosynthetic domain)"/>
    <property type="match status" value="1"/>
</dbReference>
<sequence>MDTALEALLENDPTVLAVGEPSHAVPVFPEERNQIFAALVERGFRSIALETDRVAAIAIDDYVSGRADSWTPDAFSHGWGALDANRELVEWMRAHPEPLTFYGMDAVTETVSAPSPRRYLHELCTYVAPERWDELDGLLGDDEPWDEVFDPSASLGGSDRATALRAHADDLIGALYASAPRLVAASSLRAWHRVHASGTAAVNLLRYHAQTAIDGPDRLTRMSAVRDAWMAQNMLDIRAIEQHRGPTLLHAHNRHVQRNPSRMRMGAEELEWASAGSILSALLADRYAVVLGSLGAAPALRLAAPPATTYEHALDALGERLISGAAAREATAGLVRRDDSPNQLYFPLDDEDIASADAFLHVAVAPGEAPDPTETVSELARNIAAGWAGLISRRPDVRQLYVEYGSEAPESNWGNYFFYLGEEQQYQPFATIVIRDMPGFDEESRLDRPDVVRLNLHVGRREFERLFGATDGVDHSIVDEVLPHPVYAAQGWVSVLNPERTFAEVDRLIGVAHANAVARRERRGS</sequence>
<dbReference type="CDD" id="cd14728">
    <property type="entry name" value="Ere-like"/>
    <property type="match status" value="1"/>
</dbReference>
<dbReference type="InterPro" id="IPR052036">
    <property type="entry name" value="Hydrolase/PRTase-associated"/>
</dbReference>
<dbReference type="PANTHER" id="PTHR31299">
    <property type="entry name" value="ESTERASE, PUTATIVE (AFU_ORTHOLOGUE AFUA_1G05850)-RELATED"/>
    <property type="match status" value="1"/>
</dbReference>
<dbReference type="InterPro" id="IPR007815">
    <property type="entry name" value="Emycin_Estase"/>
</dbReference>
<dbReference type="Pfam" id="PF05139">
    <property type="entry name" value="Erythro_esteras"/>
    <property type="match status" value="1"/>
</dbReference>
<dbReference type="Proteomes" id="UP001500967">
    <property type="component" value="Unassembled WGS sequence"/>
</dbReference>
<accession>A0ABN0U443</accession>
<comment type="caution">
    <text evidence="2">The sequence shown here is derived from an EMBL/GenBank/DDBJ whole genome shotgun (WGS) entry which is preliminary data.</text>
</comment>
<proteinExistence type="predicted"/>
<feature type="domain" description="DUF6194" evidence="1">
    <location>
        <begin position="398"/>
        <end position="523"/>
    </location>
</feature>
<reference evidence="2 3" key="1">
    <citation type="journal article" date="2019" name="Int. J. Syst. Evol. Microbiol.">
        <title>The Global Catalogue of Microorganisms (GCM) 10K type strain sequencing project: providing services to taxonomists for standard genome sequencing and annotation.</title>
        <authorList>
            <consortium name="The Broad Institute Genomics Platform"/>
            <consortium name="The Broad Institute Genome Sequencing Center for Infectious Disease"/>
            <person name="Wu L."/>
            <person name="Ma J."/>
        </authorList>
    </citation>
    <scope>NUCLEOTIDE SEQUENCE [LARGE SCALE GENOMIC DNA]</scope>
    <source>
        <strain evidence="2 3">JCM 10425</strain>
    </source>
</reference>
<organism evidence="2 3">
    <name type="scientific">Cryptosporangium japonicum</name>
    <dbReference type="NCBI Taxonomy" id="80872"/>
    <lineage>
        <taxon>Bacteria</taxon>
        <taxon>Bacillati</taxon>
        <taxon>Actinomycetota</taxon>
        <taxon>Actinomycetes</taxon>
        <taxon>Cryptosporangiales</taxon>
        <taxon>Cryptosporangiaceae</taxon>
        <taxon>Cryptosporangium</taxon>
    </lineage>
</organism>
<dbReference type="Pfam" id="PF19694">
    <property type="entry name" value="DUF6194"/>
    <property type="match status" value="1"/>
</dbReference>
<dbReference type="RefSeq" id="WP_344648859.1">
    <property type="nucleotide sequence ID" value="NZ_BAAAGX010000009.1"/>
</dbReference>
<dbReference type="InterPro" id="IPR045676">
    <property type="entry name" value="DUF6194"/>
</dbReference>
<dbReference type="EMBL" id="BAAAGX010000009">
    <property type="protein sequence ID" value="GAA0238048.1"/>
    <property type="molecule type" value="Genomic_DNA"/>
</dbReference>
<dbReference type="PANTHER" id="PTHR31299:SF0">
    <property type="entry name" value="ESTERASE, PUTATIVE (AFU_ORTHOLOGUE AFUA_1G05850)-RELATED"/>
    <property type="match status" value="1"/>
</dbReference>